<evidence type="ECO:0000256" key="1">
    <source>
        <dbReference type="SAM" id="MobiDB-lite"/>
    </source>
</evidence>
<dbReference type="AlphaFoldDB" id="A0A4C1YRT8"/>
<keyword evidence="3" id="KW-1185">Reference proteome</keyword>
<dbReference type="Proteomes" id="UP000299102">
    <property type="component" value="Unassembled WGS sequence"/>
</dbReference>
<evidence type="ECO:0000313" key="2">
    <source>
        <dbReference type="EMBL" id="GBP78966.1"/>
    </source>
</evidence>
<dbReference type="EMBL" id="BGZK01001394">
    <property type="protein sequence ID" value="GBP78966.1"/>
    <property type="molecule type" value="Genomic_DNA"/>
</dbReference>
<organism evidence="2 3">
    <name type="scientific">Eumeta variegata</name>
    <name type="common">Bagworm moth</name>
    <name type="synonym">Eumeta japonica</name>
    <dbReference type="NCBI Taxonomy" id="151549"/>
    <lineage>
        <taxon>Eukaryota</taxon>
        <taxon>Metazoa</taxon>
        <taxon>Ecdysozoa</taxon>
        <taxon>Arthropoda</taxon>
        <taxon>Hexapoda</taxon>
        <taxon>Insecta</taxon>
        <taxon>Pterygota</taxon>
        <taxon>Neoptera</taxon>
        <taxon>Endopterygota</taxon>
        <taxon>Lepidoptera</taxon>
        <taxon>Glossata</taxon>
        <taxon>Ditrysia</taxon>
        <taxon>Tineoidea</taxon>
        <taxon>Psychidae</taxon>
        <taxon>Oiketicinae</taxon>
        <taxon>Eumeta</taxon>
    </lineage>
</organism>
<sequence>MWFDYGKIVQGPVVQFFDTHNTQPDFGHMCRVRPLFSPLCQEEAASRGSALNEGRPLGGKERDSACFKRDTG</sequence>
<gene>
    <name evidence="2" type="ORF">EVAR_57843_1</name>
</gene>
<accession>A0A4C1YRT8</accession>
<protein>
    <submittedName>
        <fullName evidence="2">Uncharacterized protein</fullName>
    </submittedName>
</protein>
<evidence type="ECO:0000313" key="3">
    <source>
        <dbReference type="Proteomes" id="UP000299102"/>
    </source>
</evidence>
<comment type="caution">
    <text evidence="2">The sequence shown here is derived from an EMBL/GenBank/DDBJ whole genome shotgun (WGS) entry which is preliminary data.</text>
</comment>
<feature type="region of interest" description="Disordered" evidence="1">
    <location>
        <begin position="47"/>
        <end position="72"/>
    </location>
</feature>
<proteinExistence type="predicted"/>
<feature type="compositionally biased region" description="Basic and acidic residues" evidence="1">
    <location>
        <begin position="58"/>
        <end position="72"/>
    </location>
</feature>
<name>A0A4C1YRT8_EUMVA</name>
<reference evidence="2 3" key="1">
    <citation type="journal article" date="2019" name="Commun. Biol.">
        <title>The bagworm genome reveals a unique fibroin gene that provides high tensile strength.</title>
        <authorList>
            <person name="Kono N."/>
            <person name="Nakamura H."/>
            <person name="Ohtoshi R."/>
            <person name="Tomita M."/>
            <person name="Numata K."/>
            <person name="Arakawa K."/>
        </authorList>
    </citation>
    <scope>NUCLEOTIDE SEQUENCE [LARGE SCALE GENOMIC DNA]</scope>
</reference>